<accession>A0ABR7INR4</accession>
<reference evidence="1 2" key="1">
    <citation type="submission" date="2020-08" db="EMBL/GenBank/DDBJ databases">
        <title>Genome public.</title>
        <authorList>
            <person name="Liu C."/>
            <person name="Sun Q."/>
        </authorList>
    </citation>
    <scope>NUCLEOTIDE SEQUENCE [LARGE SCALE GENOMIC DNA]</scope>
    <source>
        <strain evidence="1 2">NSJ-27</strain>
    </source>
</reference>
<proteinExistence type="predicted"/>
<gene>
    <name evidence="1" type="ORF">H8Z77_01780</name>
</gene>
<organism evidence="1 2">
    <name type="scientific">Clostridium facile</name>
    <dbReference type="NCBI Taxonomy" id="2763035"/>
    <lineage>
        <taxon>Bacteria</taxon>
        <taxon>Bacillati</taxon>
        <taxon>Bacillota</taxon>
        <taxon>Clostridia</taxon>
        <taxon>Eubacteriales</taxon>
        <taxon>Clostridiaceae</taxon>
        <taxon>Clostridium</taxon>
    </lineage>
</organism>
<dbReference type="Proteomes" id="UP000649151">
    <property type="component" value="Unassembled WGS sequence"/>
</dbReference>
<dbReference type="RefSeq" id="WP_186995984.1">
    <property type="nucleotide sequence ID" value="NZ_JACOQK010000001.1"/>
</dbReference>
<comment type="caution">
    <text evidence="1">The sequence shown here is derived from an EMBL/GenBank/DDBJ whole genome shotgun (WGS) entry which is preliminary data.</text>
</comment>
<evidence type="ECO:0000313" key="1">
    <source>
        <dbReference type="EMBL" id="MBC5786752.1"/>
    </source>
</evidence>
<protein>
    <submittedName>
        <fullName evidence="1">Uncharacterized protein</fullName>
    </submittedName>
</protein>
<dbReference type="EMBL" id="JACOQK010000001">
    <property type="protein sequence ID" value="MBC5786752.1"/>
    <property type="molecule type" value="Genomic_DNA"/>
</dbReference>
<name>A0ABR7INR4_9CLOT</name>
<evidence type="ECO:0000313" key="2">
    <source>
        <dbReference type="Proteomes" id="UP000649151"/>
    </source>
</evidence>
<sequence>MRKSLLNLEPLIDRDEQLASFAMLLADAMESEGADIDVYIPATRLLADLFQKNNENLKELYRTISLEERQGVVA</sequence>
<keyword evidence="2" id="KW-1185">Reference proteome</keyword>